<accession>A0A1G6ULY6</accession>
<keyword evidence="1" id="KW-0812">Transmembrane</keyword>
<keyword evidence="1" id="KW-0472">Membrane</keyword>
<sequence length="146" mass="14990">MARTRGEIVRSFLRGGGATVAGVIAAGLIIAGVEWVGHRLYPPPAGLKADDLQALAAHVSSMPVGALLFVLLAWLLGVFAGGLLAATLAGRRPRLYAGVIAAVVLLGAIANFAMIPHPSWFMALTAICLPLAGFAAAEARQRLAKA</sequence>
<organism evidence="2 3">
    <name type="scientific">Aquimonas voraii</name>
    <dbReference type="NCBI Taxonomy" id="265719"/>
    <lineage>
        <taxon>Bacteria</taxon>
        <taxon>Pseudomonadati</taxon>
        <taxon>Pseudomonadota</taxon>
        <taxon>Gammaproteobacteria</taxon>
        <taxon>Lysobacterales</taxon>
        <taxon>Lysobacteraceae</taxon>
        <taxon>Aquimonas</taxon>
    </lineage>
</organism>
<gene>
    <name evidence="2" type="ORF">SAMN04488509_102372</name>
</gene>
<reference evidence="2 3" key="1">
    <citation type="submission" date="2016-10" db="EMBL/GenBank/DDBJ databases">
        <authorList>
            <person name="de Groot N.N."/>
        </authorList>
    </citation>
    <scope>NUCLEOTIDE SEQUENCE [LARGE SCALE GENOMIC DNA]</scope>
    <source>
        <strain evidence="2 3">DSM 16957</strain>
    </source>
</reference>
<dbReference type="EMBL" id="FNAG01000002">
    <property type="protein sequence ID" value="SDD41587.1"/>
    <property type="molecule type" value="Genomic_DNA"/>
</dbReference>
<feature type="transmembrane region" description="Helical" evidence="1">
    <location>
        <begin position="12"/>
        <end position="33"/>
    </location>
</feature>
<evidence type="ECO:0000313" key="3">
    <source>
        <dbReference type="Proteomes" id="UP000199603"/>
    </source>
</evidence>
<dbReference type="Proteomes" id="UP000199603">
    <property type="component" value="Unassembled WGS sequence"/>
</dbReference>
<keyword evidence="1" id="KW-1133">Transmembrane helix</keyword>
<proteinExistence type="predicted"/>
<evidence type="ECO:0000256" key="1">
    <source>
        <dbReference type="SAM" id="Phobius"/>
    </source>
</evidence>
<keyword evidence="3" id="KW-1185">Reference proteome</keyword>
<feature type="transmembrane region" description="Helical" evidence="1">
    <location>
        <begin position="95"/>
        <end position="114"/>
    </location>
</feature>
<protein>
    <submittedName>
        <fullName evidence="2">Uncharacterized protein</fullName>
    </submittedName>
</protein>
<feature type="transmembrane region" description="Helical" evidence="1">
    <location>
        <begin position="120"/>
        <end position="137"/>
    </location>
</feature>
<dbReference type="AlphaFoldDB" id="A0A1G6ULY6"/>
<name>A0A1G6ULY6_9GAMM</name>
<dbReference type="STRING" id="265719.SAMN04488509_102372"/>
<feature type="transmembrane region" description="Helical" evidence="1">
    <location>
        <begin position="66"/>
        <end position="88"/>
    </location>
</feature>
<evidence type="ECO:0000313" key="2">
    <source>
        <dbReference type="EMBL" id="SDD41587.1"/>
    </source>
</evidence>